<dbReference type="WBParaSite" id="PSAMB.scaffold825size40796.g9068.t1">
    <property type="protein sequence ID" value="PSAMB.scaffold825size40796.g9068.t1"/>
    <property type="gene ID" value="PSAMB.scaffold825size40796.g9068"/>
</dbReference>
<keyword evidence="1" id="KW-0732">Signal</keyword>
<sequence length="123" mass="14245">MLALRAPITWFLTFAATCLLANVSGQHERSIDYDVRVWTRPPKTTTKTPQVCDRLDHSELSRRLREADFNEFMAVDVHSASRTANEHNQHNAINEEFTVHLKKCRNKQKLWSNTDVNKTKPVV</sequence>
<evidence type="ECO:0000313" key="3">
    <source>
        <dbReference type="WBParaSite" id="PSAMB.scaffold825size40796.g9068.t1"/>
    </source>
</evidence>
<accession>A0A914XKH0</accession>
<evidence type="ECO:0000313" key="2">
    <source>
        <dbReference type="Proteomes" id="UP000887566"/>
    </source>
</evidence>
<dbReference type="Proteomes" id="UP000887566">
    <property type="component" value="Unplaced"/>
</dbReference>
<name>A0A914XKH0_9BILA</name>
<reference evidence="3" key="1">
    <citation type="submission" date="2022-11" db="UniProtKB">
        <authorList>
            <consortium name="WormBaseParasite"/>
        </authorList>
    </citation>
    <scope>IDENTIFICATION</scope>
</reference>
<protein>
    <submittedName>
        <fullName evidence="3">Uncharacterized protein</fullName>
    </submittedName>
</protein>
<dbReference type="AlphaFoldDB" id="A0A914XKH0"/>
<organism evidence="2 3">
    <name type="scientific">Plectus sambesii</name>
    <dbReference type="NCBI Taxonomy" id="2011161"/>
    <lineage>
        <taxon>Eukaryota</taxon>
        <taxon>Metazoa</taxon>
        <taxon>Ecdysozoa</taxon>
        <taxon>Nematoda</taxon>
        <taxon>Chromadorea</taxon>
        <taxon>Plectida</taxon>
        <taxon>Plectina</taxon>
        <taxon>Plectoidea</taxon>
        <taxon>Plectidae</taxon>
        <taxon>Plectus</taxon>
    </lineage>
</organism>
<feature type="signal peptide" evidence="1">
    <location>
        <begin position="1"/>
        <end position="25"/>
    </location>
</feature>
<proteinExistence type="predicted"/>
<feature type="chain" id="PRO_5036972501" evidence="1">
    <location>
        <begin position="26"/>
        <end position="123"/>
    </location>
</feature>
<keyword evidence="2" id="KW-1185">Reference proteome</keyword>
<evidence type="ECO:0000256" key="1">
    <source>
        <dbReference type="SAM" id="SignalP"/>
    </source>
</evidence>